<feature type="compositionally biased region" description="Low complexity" evidence="1">
    <location>
        <begin position="253"/>
        <end position="267"/>
    </location>
</feature>
<comment type="caution">
    <text evidence="2">The sequence shown here is derived from an EMBL/GenBank/DDBJ whole genome shotgun (WGS) entry which is preliminary data.</text>
</comment>
<feature type="compositionally biased region" description="Basic and acidic residues" evidence="1">
    <location>
        <begin position="1702"/>
        <end position="1720"/>
    </location>
</feature>
<feature type="compositionally biased region" description="Polar residues" evidence="1">
    <location>
        <begin position="1920"/>
        <end position="1930"/>
    </location>
</feature>
<feature type="compositionally biased region" description="Basic and acidic residues" evidence="1">
    <location>
        <begin position="1518"/>
        <end position="1538"/>
    </location>
</feature>
<gene>
    <name evidence="2" type="ORF">Sste5346_005733</name>
</gene>
<sequence length="1985" mass="212853">MSAENGGGRDGGAEASVAAILAAATVTPIAQLGPDLTNNFGSIPRAVRGDVTIVWPYNSVSRSLAFLLAEPDVRLRRSKGQIRVQLHGASAAAVAESGLGGGDELLLSLQGASWSKDESSLKLPGSRVEWQLEFRGCIVLQAKVGEIQEARAININQPDNETNGNTEIEPARDGANGTASPDYGPPPSSPPISDLFRSPMPPRVTMTNNEEYASPAFIKRARISFGSLFEPGFDIFEEDGDVRGRGRKRTRFGRPSNSWRYSSRSVSPEQEPRHATPPEDEEESEKKEAPTVEVPTSPAVALQAATPTPAPRPETQTAAAPKSPVPQTESQPQQVDQSMRSSPPLTTSQIKTSTPANRQEPTQQAAAAAIAASTTNVFGSVPDVQMGGMSNPFAASQRSPSTLFGSTTQPSSSNPFATSSLPASTNPFGAPTSTTTTNPFGAPASSTNVGNPFGAPAVTENANPFGAPTAVPFGTPGADALGFVADAGLFNDNVRFSFGDPTNTFEQQPLDPHLDHAHDTEVPALPSTEDHFAESQYQYPEPPSQHTSHTSAFGHGGFGAPTATTEEAHPEMNEPPRSTGQDQMLVWPISAPTLDAEHAEGAIPADTLPMSHPATGTQTPSVETPNNNNNNIAAASASFIASGANEGVFEDDDTAEMASDLPREVDVYGYNDRRYQNEQEEAMVDMVDDGPPSRESEEDDLESDGPEEAEPTDHLAAEDEDEEEEDDAEGDDDDVEPVEVIDEDGGIQVEDEAEDEESEDDVDSEVEKTDQPGDDYDMRNYAEIDDDIEGEEEPDEQGGAATFNGEGEDDEEDEEDEEEEEEEYDEEEDAEAEADDDHYAAAPQHSFSTGRRLDEDEDEEMGSEEYDEEEEDYDEEEEEEEEDDGGHQSMGYQRPRMFQPPARPSQPAEPVVIDLLSDSDDDDAPPPPRQQSKPVSETPIPPPSVPVFGQPSGAQKHPEAASNPPEEEDEDEEEGSEGEEEDEGGFEEEEQEELIEDEAEEDEDDEDEGEGEEEPEEEPEEEENAASDGSDDEMEIEEPQPEPKQDEPAAATEAEPETKSESEDEVEKEMEAELDAELAADAKAEAEAEKAEEVKETDEADEVETAEKTEDIEDLPADTEKVEAIVIKEPAETTEAHPTENFEVVVEWTTEQATVDAPVEVEKVDDDQDAPEAVPEASQQDAAEKQADAEPAAPEPPKSPAAVEVEPVTEKQLEPEPATETQDQQDVDSEDVAMAEADVEVHEEAQPEEPPEEVVIELSEAPPAPEPAHKTRSQTAQLAQEATAQASASETPFSPPPTQLGTSQDGAAEVAVVDLPSLSGTQTTEHAEPSAAQAQAHLLTPMQTQEGVDSNIERHDHFQGASFTYTEVTSIAEEEDIDGQIQSQIMSEMAISFEFDQQQQQQLADIDMHSVASGADVEMADHNEEGDDQMMDEEEAAQTPRQTVQDHGDSMDVDAGTDIDMQSVVEEVLDEVGIVVTEPAPEEEEQASDAAAQSAKPADASTEARADKEDAEAPATTLHKDANEKTAEEPTGETRDQTKSSQDQQQQQHDDQHPQVTTEDTVSTTEGRHKMSLRSTNSRLRRSLSPQLVVSSSTANDASNKAAASAAAMTAAVADAGSPEEPDASVQIARGATTRRSKRARAASASQPTASQDDGAAASAASAGAAAVAAAVNPTKEDTAAGEDVSVLIARGATSKKRTTPKAKDNKEGEKKEKEKEKTVEPTILAPPPSMAEVKLALDRCRDTVPDCVQLRNLRPRLRTLLDVAVVATSSSDDHPPRRTRTRQYAMSLTATDPSLVEHVSASRHHLHNLHGGTGSRRASPAAVVTNVNDNASDTGSVSVSTSVAAGTDIDAIIEVSLFRAHKDTLPTFHAGDGLLLRRFEVVALHDKGFGLRSTDESAYAVFPAKEFVEEGADDKEGDNNGNASPTPQVNGPPVEDMDREARYISLLKQWYHLLDEGACAQLSAANARFVAVDEAAKLVEGESQ</sequence>
<feature type="compositionally biased region" description="Basic and acidic residues" evidence="1">
    <location>
        <begin position="1080"/>
        <end position="1094"/>
    </location>
</feature>
<feature type="compositionally biased region" description="Basic and acidic residues" evidence="1">
    <location>
        <begin position="661"/>
        <end position="677"/>
    </location>
</feature>
<feature type="compositionally biased region" description="Acidic residues" evidence="1">
    <location>
        <begin position="1223"/>
        <end position="1233"/>
    </location>
</feature>
<keyword evidence="3" id="KW-1185">Reference proteome</keyword>
<feature type="compositionally biased region" description="Acidic residues" evidence="1">
    <location>
        <begin position="718"/>
        <end position="764"/>
    </location>
</feature>
<feature type="region of interest" description="Disordered" evidence="1">
    <location>
        <begin position="1151"/>
        <end position="1314"/>
    </location>
</feature>
<dbReference type="InterPro" id="IPR012340">
    <property type="entry name" value="NA-bd_OB-fold"/>
</dbReference>
<accession>A0ABR3Z2B0</accession>
<feature type="region of interest" description="Disordered" evidence="1">
    <location>
        <begin position="500"/>
        <end position="521"/>
    </location>
</feature>
<dbReference type="SUPFAM" id="SSF50249">
    <property type="entry name" value="Nucleic acid-binding proteins"/>
    <property type="match status" value="1"/>
</dbReference>
<feature type="compositionally biased region" description="Acidic residues" evidence="1">
    <location>
        <begin position="678"/>
        <end position="688"/>
    </location>
</feature>
<feature type="compositionally biased region" description="Polar residues" evidence="1">
    <location>
        <begin position="1556"/>
        <end position="1565"/>
    </location>
</feature>
<feature type="compositionally biased region" description="Polar residues" evidence="1">
    <location>
        <begin position="393"/>
        <end position="450"/>
    </location>
</feature>
<feature type="region of interest" description="Disordered" evidence="1">
    <location>
        <begin position="1478"/>
        <end position="1596"/>
    </location>
</feature>
<feature type="compositionally biased region" description="Acidic residues" evidence="1">
    <location>
        <begin position="965"/>
        <end position="1040"/>
    </location>
</feature>
<feature type="compositionally biased region" description="Low complexity" evidence="1">
    <location>
        <begin position="1488"/>
        <end position="1501"/>
    </location>
</feature>
<feature type="region of interest" description="Disordered" evidence="1">
    <location>
        <begin position="605"/>
        <end position="630"/>
    </location>
</feature>
<feature type="compositionally biased region" description="Acidic residues" evidence="1">
    <location>
        <begin position="1246"/>
        <end position="1255"/>
    </location>
</feature>
<feature type="compositionally biased region" description="Acidic residues" evidence="1">
    <location>
        <begin position="855"/>
        <end position="884"/>
    </location>
</feature>
<evidence type="ECO:0008006" key="4">
    <source>
        <dbReference type="Google" id="ProtNLM"/>
    </source>
</evidence>
<feature type="region of interest" description="Disordered" evidence="1">
    <location>
        <begin position="1913"/>
        <end position="1936"/>
    </location>
</feature>
<feature type="compositionally biased region" description="Polar residues" evidence="1">
    <location>
        <begin position="155"/>
        <end position="166"/>
    </location>
</feature>
<feature type="compositionally biased region" description="Polar residues" evidence="1">
    <location>
        <begin position="325"/>
        <end position="364"/>
    </location>
</feature>
<evidence type="ECO:0000256" key="1">
    <source>
        <dbReference type="SAM" id="MobiDB-lite"/>
    </source>
</evidence>
<reference evidence="2 3" key="1">
    <citation type="journal article" date="2024" name="IMA Fungus">
        <title>IMA Genome - F19 : A genome assembly and annotation guide to empower mycologists, including annotated draft genome sequences of Ceratocystis pirilliformis, Diaporthe australafricana, Fusarium ophioides, Paecilomyces lecythidis, and Sporothrix stenoceras.</title>
        <authorList>
            <person name="Aylward J."/>
            <person name="Wilson A.M."/>
            <person name="Visagie C.M."/>
            <person name="Spraker J."/>
            <person name="Barnes I."/>
            <person name="Buitendag C."/>
            <person name="Ceriani C."/>
            <person name="Del Mar Angel L."/>
            <person name="du Plessis D."/>
            <person name="Fuchs T."/>
            <person name="Gasser K."/>
            <person name="Kramer D."/>
            <person name="Li W."/>
            <person name="Munsamy K."/>
            <person name="Piso A."/>
            <person name="Price J.L."/>
            <person name="Sonnekus B."/>
            <person name="Thomas C."/>
            <person name="van der Nest A."/>
            <person name="van Dijk A."/>
            <person name="van Heerden A."/>
            <person name="van Vuuren N."/>
            <person name="Yilmaz N."/>
            <person name="Duong T.A."/>
            <person name="van der Merwe N.A."/>
            <person name="Wingfield M.J."/>
            <person name="Wingfield B.D."/>
        </authorList>
    </citation>
    <scope>NUCLEOTIDE SEQUENCE [LARGE SCALE GENOMIC DNA]</scope>
    <source>
        <strain evidence="2 3">CMW 5346</strain>
    </source>
</reference>
<feature type="region of interest" description="Disordered" evidence="1">
    <location>
        <begin position="1614"/>
        <end position="1657"/>
    </location>
</feature>
<name>A0ABR3Z2B0_9PEZI</name>
<organism evidence="2 3">
    <name type="scientific">Sporothrix stenoceras</name>
    <dbReference type="NCBI Taxonomy" id="5173"/>
    <lineage>
        <taxon>Eukaryota</taxon>
        <taxon>Fungi</taxon>
        <taxon>Dikarya</taxon>
        <taxon>Ascomycota</taxon>
        <taxon>Pezizomycotina</taxon>
        <taxon>Sordariomycetes</taxon>
        <taxon>Sordariomycetidae</taxon>
        <taxon>Ophiostomatales</taxon>
        <taxon>Ophiostomataceae</taxon>
        <taxon>Sporothrix</taxon>
    </lineage>
</organism>
<feature type="compositionally biased region" description="Acidic residues" evidence="1">
    <location>
        <begin position="696"/>
        <end position="710"/>
    </location>
</feature>
<feature type="compositionally biased region" description="Low complexity" evidence="1">
    <location>
        <begin position="298"/>
        <end position="321"/>
    </location>
</feature>
<feature type="compositionally biased region" description="Basic and acidic residues" evidence="1">
    <location>
        <begin position="765"/>
        <end position="782"/>
    </location>
</feature>
<evidence type="ECO:0000313" key="3">
    <source>
        <dbReference type="Proteomes" id="UP001583186"/>
    </source>
</evidence>
<feature type="region of interest" description="Disordered" evidence="1">
    <location>
        <begin position="155"/>
        <end position="208"/>
    </location>
</feature>
<feature type="region of interest" description="Disordered" evidence="1">
    <location>
        <begin position="1692"/>
        <end position="1720"/>
    </location>
</feature>
<feature type="region of interest" description="Disordered" evidence="1">
    <location>
        <begin position="651"/>
        <end position="1120"/>
    </location>
</feature>
<dbReference type="EMBL" id="JAWCUI010000031">
    <property type="protein sequence ID" value="KAL1894758.1"/>
    <property type="molecule type" value="Genomic_DNA"/>
</dbReference>
<feature type="region of interest" description="Disordered" evidence="1">
    <location>
        <begin position="1428"/>
        <end position="1450"/>
    </location>
</feature>
<feature type="compositionally biased region" description="Acidic residues" evidence="1">
    <location>
        <begin position="1095"/>
        <end position="1117"/>
    </location>
</feature>
<feature type="compositionally biased region" description="Basic and acidic residues" evidence="1">
    <location>
        <begin position="512"/>
        <end position="521"/>
    </location>
</feature>
<protein>
    <recommendedName>
        <fullName evidence="4">Telomeric single stranded DNA binding POT1/Cdc13 domain-containing protein</fullName>
    </recommendedName>
</protein>
<dbReference type="Proteomes" id="UP001583186">
    <property type="component" value="Unassembled WGS sequence"/>
</dbReference>
<feature type="compositionally biased region" description="Polar residues" evidence="1">
    <location>
        <begin position="614"/>
        <end position="625"/>
    </location>
</feature>
<feature type="region of interest" description="Disordered" evidence="1">
    <location>
        <begin position="245"/>
        <end position="452"/>
    </location>
</feature>
<feature type="compositionally biased region" description="Acidic residues" evidence="1">
    <location>
        <begin position="1062"/>
        <end position="1078"/>
    </location>
</feature>
<evidence type="ECO:0000313" key="2">
    <source>
        <dbReference type="EMBL" id="KAL1894758.1"/>
    </source>
</evidence>
<proteinExistence type="predicted"/>
<dbReference type="Gene3D" id="2.40.50.140">
    <property type="entry name" value="Nucleic acid-binding proteins"/>
    <property type="match status" value="1"/>
</dbReference>
<feature type="compositionally biased region" description="Acidic residues" evidence="1">
    <location>
        <begin position="806"/>
        <end position="836"/>
    </location>
</feature>
<feature type="compositionally biased region" description="Low complexity" evidence="1">
    <location>
        <begin position="1273"/>
        <end position="1291"/>
    </location>
</feature>
<feature type="region of interest" description="Disordered" evidence="1">
    <location>
        <begin position="533"/>
        <end position="581"/>
    </location>
</feature>
<feature type="compositionally biased region" description="Acidic residues" evidence="1">
    <location>
        <begin position="783"/>
        <end position="796"/>
    </location>
</feature>